<dbReference type="InterPro" id="IPR049371">
    <property type="entry name" value="GspD-like_N0"/>
</dbReference>
<feature type="region of interest" description="Disordered" evidence="11">
    <location>
        <begin position="21"/>
        <end position="95"/>
    </location>
</feature>
<evidence type="ECO:0000256" key="6">
    <source>
        <dbReference type="ARBA" id="ARBA00022729"/>
    </source>
</evidence>
<evidence type="ECO:0000256" key="10">
    <source>
        <dbReference type="RuleBase" id="RU004004"/>
    </source>
</evidence>
<keyword evidence="5" id="KW-0812">Transmembrane</keyword>
<dbReference type="InterPro" id="IPR013356">
    <property type="entry name" value="T2SS_GspD"/>
</dbReference>
<feature type="chain" id="PRO_5047342358" evidence="12">
    <location>
        <begin position="22"/>
        <end position="813"/>
    </location>
</feature>
<feature type="region of interest" description="Disordered" evidence="11">
    <location>
        <begin position="777"/>
        <end position="813"/>
    </location>
</feature>
<evidence type="ECO:0000256" key="8">
    <source>
        <dbReference type="ARBA" id="ARBA00023136"/>
    </source>
</evidence>
<comment type="caution">
    <text evidence="16">The sequence shown here is derived from an EMBL/GenBank/DDBJ whole genome shotgun (WGS) entry which is preliminary data.</text>
</comment>
<dbReference type="PANTHER" id="PTHR30332">
    <property type="entry name" value="PROBABLE GENERAL SECRETION PATHWAY PROTEIN D"/>
    <property type="match status" value="1"/>
</dbReference>
<keyword evidence="8" id="KW-0472">Membrane</keyword>
<dbReference type="RefSeq" id="WP_378168395.1">
    <property type="nucleotide sequence ID" value="NZ_JBHSBU010000002.1"/>
</dbReference>
<evidence type="ECO:0000256" key="1">
    <source>
        <dbReference type="ARBA" id="ARBA00004442"/>
    </source>
</evidence>
<evidence type="ECO:0000256" key="2">
    <source>
        <dbReference type="ARBA" id="ARBA00006980"/>
    </source>
</evidence>
<comment type="subcellular location">
    <subcellularLocation>
        <location evidence="1 10">Cell outer membrane</location>
    </subcellularLocation>
</comment>
<evidence type="ECO:0000256" key="5">
    <source>
        <dbReference type="ARBA" id="ARBA00022692"/>
    </source>
</evidence>
<dbReference type="Pfam" id="PF00263">
    <property type="entry name" value="Secretin"/>
    <property type="match status" value="1"/>
</dbReference>
<proteinExistence type="inferred from homology"/>
<dbReference type="EMBL" id="JBHSBU010000002">
    <property type="protein sequence ID" value="MFC4161830.1"/>
    <property type="molecule type" value="Genomic_DNA"/>
</dbReference>
<feature type="compositionally biased region" description="Low complexity" evidence="11">
    <location>
        <begin position="426"/>
        <end position="439"/>
    </location>
</feature>
<evidence type="ECO:0000256" key="9">
    <source>
        <dbReference type="ARBA" id="ARBA00023237"/>
    </source>
</evidence>
<dbReference type="Pfam" id="PF21305">
    <property type="entry name" value="type_II_gspD_N0"/>
    <property type="match status" value="1"/>
</dbReference>
<feature type="domain" description="Type II/III secretion system secretin-like" evidence="13">
    <location>
        <begin position="556"/>
        <end position="727"/>
    </location>
</feature>
<feature type="compositionally biased region" description="Low complexity" evidence="11">
    <location>
        <begin position="403"/>
        <end position="413"/>
    </location>
</feature>
<evidence type="ECO:0000256" key="3">
    <source>
        <dbReference type="ARBA" id="ARBA00022448"/>
    </source>
</evidence>
<evidence type="ECO:0000313" key="17">
    <source>
        <dbReference type="Proteomes" id="UP001595791"/>
    </source>
</evidence>
<evidence type="ECO:0000259" key="13">
    <source>
        <dbReference type="Pfam" id="PF00263"/>
    </source>
</evidence>
<protein>
    <submittedName>
        <fullName evidence="16">Type II secretion system secretin GspD</fullName>
    </submittedName>
</protein>
<feature type="signal peptide" evidence="12">
    <location>
        <begin position="1"/>
        <end position="21"/>
    </location>
</feature>
<feature type="compositionally biased region" description="Pro residues" evidence="11">
    <location>
        <begin position="60"/>
        <end position="88"/>
    </location>
</feature>
<keyword evidence="3 10" id="KW-0813">Transport</keyword>
<dbReference type="NCBIfam" id="TIGR02517">
    <property type="entry name" value="type_II_gspD"/>
    <property type="match status" value="1"/>
</dbReference>
<gene>
    <name evidence="16" type="primary">gspD</name>
    <name evidence="16" type="ORF">ACFOW7_21050</name>
</gene>
<evidence type="ECO:0000256" key="12">
    <source>
        <dbReference type="SAM" id="SignalP"/>
    </source>
</evidence>
<organism evidence="16 17">
    <name type="scientific">Chitinimonas lacunae</name>
    <dbReference type="NCBI Taxonomy" id="1963018"/>
    <lineage>
        <taxon>Bacteria</taxon>
        <taxon>Pseudomonadati</taxon>
        <taxon>Pseudomonadota</taxon>
        <taxon>Betaproteobacteria</taxon>
        <taxon>Neisseriales</taxon>
        <taxon>Chitinibacteraceae</taxon>
        <taxon>Chitinimonas</taxon>
    </lineage>
</organism>
<reference evidence="17" key="1">
    <citation type="journal article" date="2019" name="Int. J. Syst. Evol. Microbiol.">
        <title>The Global Catalogue of Microorganisms (GCM) 10K type strain sequencing project: providing services to taxonomists for standard genome sequencing and annotation.</title>
        <authorList>
            <consortium name="The Broad Institute Genomics Platform"/>
            <consortium name="The Broad Institute Genome Sequencing Center for Infectious Disease"/>
            <person name="Wu L."/>
            <person name="Ma J."/>
        </authorList>
    </citation>
    <scope>NUCLEOTIDE SEQUENCE [LARGE SCALE GENOMIC DNA]</scope>
    <source>
        <strain evidence="17">LMG 29894</strain>
    </source>
</reference>
<keyword evidence="6 12" id="KW-0732">Signal</keyword>
<feature type="domain" description="GspD-like N0" evidence="15">
    <location>
        <begin position="135"/>
        <end position="204"/>
    </location>
</feature>
<keyword evidence="4" id="KW-1134">Transmembrane beta strand</keyword>
<name>A0ABV8MYI1_9NEIS</name>
<comment type="similarity">
    <text evidence="2">Belongs to the bacterial secretin family. GSP D subfamily.</text>
</comment>
<keyword evidence="9" id="KW-0998">Cell outer membrane</keyword>
<dbReference type="InterPro" id="IPR005644">
    <property type="entry name" value="NolW-like"/>
</dbReference>
<dbReference type="Pfam" id="PF03958">
    <property type="entry name" value="Secretin_N"/>
    <property type="match status" value="1"/>
</dbReference>
<dbReference type="Proteomes" id="UP001595791">
    <property type="component" value="Unassembled WGS sequence"/>
</dbReference>
<evidence type="ECO:0000256" key="7">
    <source>
        <dbReference type="ARBA" id="ARBA00022927"/>
    </source>
</evidence>
<keyword evidence="17" id="KW-1185">Reference proteome</keyword>
<dbReference type="InterPro" id="IPR004846">
    <property type="entry name" value="T2SS/T3SS_dom"/>
</dbReference>
<dbReference type="Gene3D" id="3.30.1370.120">
    <property type="match status" value="3"/>
</dbReference>
<dbReference type="PANTHER" id="PTHR30332:SF25">
    <property type="entry name" value="SECRETIN XPSD"/>
    <property type="match status" value="1"/>
</dbReference>
<feature type="region of interest" description="Disordered" evidence="11">
    <location>
        <begin position="403"/>
        <end position="439"/>
    </location>
</feature>
<feature type="compositionally biased region" description="Pro residues" evidence="11">
    <location>
        <begin position="777"/>
        <end position="796"/>
    </location>
</feature>
<evidence type="ECO:0000259" key="15">
    <source>
        <dbReference type="Pfam" id="PF21305"/>
    </source>
</evidence>
<evidence type="ECO:0000256" key="11">
    <source>
        <dbReference type="SAM" id="MobiDB-lite"/>
    </source>
</evidence>
<sequence>MYKFRLPALTASLLLVATTHAEEAPKPPQQPAAPQSLLDALNAARSGKAPTSPNPFTALPKPPADPNAAKPPIPAPTTAPAAPTPAPATPAVAPAPAVPVDVKPVDEWKPDPIRPGNQVSIKQPKLASGGGTTLRFDNADIYEVVQTVLGEVLNVPYVIEPGVTGKVNINSLTPVSAEDLFGVLQSVLALNGVSIVREGNVYKVIRDTLAPRDPGISGSSVGDNGAMIQIFAPRFVQPSAMIAPLKNFISPNAVLINDPTNRYLIISDRARNIRKLQELVEAFDIDYLARVQVEMIQIENGDATEVAKEMETLFKASQLYQWQGVEANKVFFMPIKRMNAILVGAQSREILESARRRIKEVDVVPKEGLGSRINIYTVKNSSAEHLASLISQIYGGAAIASSSSSSSSSSSTSGSGGTATRVIQKGPTPTTTATGSGLSGEVAIIPNDKTNSLIIKASRQDYLQILKLLDQLDVAPRQVLIQANIIEVTLEDSTKFGISWNLLNEGVRIDGKAFKAVAGFSQPLAKDAGGLVYNILSGKKDASGNDIFLATLQAAAGEGNVHLLSSPRLMASDGKDASIEIGDEVPVTTGQITNVGSTTSGSTTTNASNVLTESITYRQTGLSLKIKANINDSGLVNMNVSQKVSDVISGADTTRPRFSKREVETEVSVQEGSTFVIGGLIQEKRNDTEAGLPYLKDVPVLGNLFKQSSKIVKRTELFLTLTPYVVRNQDDAAHLSKEFESSLEEVTAFLKDMKLRQLSLPRQAALANPLPAPVVAPAPAPVVAPQPAPAPVPAAAPAPASAAKQPIKSFRER</sequence>
<dbReference type="InterPro" id="IPR038591">
    <property type="entry name" value="NolW-like_sf"/>
</dbReference>
<evidence type="ECO:0000256" key="4">
    <source>
        <dbReference type="ARBA" id="ARBA00022452"/>
    </source>
</evidence>
<dbReference type="InterPro" id="IPR001775">
    <property type="entry name" value="GspD/PilQ"/>
</dbReference>
<dbReference type="PRINTS" id="PR00811">
    <property type="entry name" value="BCTERIALGSPD"/>
</dbReference>
<accession>A0ABV8MYI1</accession>
<keyword evidence="7" id="KW-0653">Protein transport</keyword>
<dbReference type="InterPro" id="IPR050810">
    <property type="entry name" value="Bact_Secretion_Sys_Channel"/>
</dbReference>
<evidence type="ECO:0000259" key="14">
    <source>
        <dbReference type="Pfam" id="PF03958"/>
    </source>
</evidence>
<evidence type="ECO:0000313" key="16">
    <source>
        <dbReference type="EMBL" id="MFC4161830.1"/>
    </source>
</evidence>
<feature type="domain" description="NolW-like" evidence="14">
    <location>
        <begin position="375"/>
        <end position="478"/>
    </location>
</feature>